<dbReference type="EMBL" id="LVJI01000007">
    <property type="protein sequence ID" value="OAB47510.1"/>
    <property type="molecule type" value="Genomic_DNA"/>
</dbReference>
<proteinExistence type="predicted"/>
<reference evidence="1 2" key="1">
    <citation type="submission" date="2016-03" db="EMBL/GenBank/DDBJ databases">
        <title>Draft genome sequence of Paenibacillus antarcticus CECT 5836.</title>
        <authorList>
            <person name="Shin S.-K."/>
            <person name="Yi H."/>
        </authorList>
    </citation>
    <scope>NUCLEOTIDE SEQUENCE [LARGE SCALE GENOMIC DNA]</scope>
    <source>
        <strain evidence="1 2">CECT 5836</strain>
    </source>
</reference>
<comment type="caution">
    <text evidence="1">The sequence shown here is derived from an EMBL/GenBank/DDBJ whole genome shotgun (WGS) entry which is preliminary data.</text>
</comment>
<dbReference type="Pfam" id="PF01663">
    <property type="entry name" value="Phosphodiest"/>
    <property type="match status" value="1"/>
</dbReference>
<dbReference type="Proteomes" id="UP000077355">
    <property type="component" value="Unassembled WGS sequence"/>
</dbReference>
<dbReference type="PANTHER" id="PTHR10151">
    <property type="entry name" value="ECTONUCLEOTIDE PYROPHOSPHATASE/PHOSPHODIESTERASE"/>
    <property type="match status" value="1"/>
</dbReference>
<name>A0A168Q8V8_9BACL</name>
<dbReference type="InterPro" id="IPR002591">
    <property type="entry name" value="Phosphodiest/P_Trfase"/>
</dbReference>
<dbReference type="Gene3D" id="3.40.720.10">
    <property type="entry name" value="Alkaline Phosphatase, subunit A"/>
    <property type="match status" value="1"/>
</dbReference>
<organism evidence="1 2">
    <name type="scientific">Paenibacillus antarcticus</name>
    <dbReference type="NCBI Taxonomy" id="253703"/>
    <lineage>
        <taxon>Bacteria</taxon>
        <taxon>Bacillati</taxon>
        <taxon>Bacillota</taxon>
        <taxon>Bacilli</taxon>
        <taxon>Bacillales</taxon>
        <taxon>Paenibacillaceae</taxon>
        <taxon>Paenibacillus</taxon>
    </lineage>
</organism>
<dbReference type="PANTHER" id="PTHR10151:SF120">
    <property type="entry name" value="BIS(5'-ADENOSYL)-TRIPHOSPHATASE"/>
    <property type="match status" value="1"/>
</dbReference>
<protein>
    <submittedName>
        <fullName evidence="1">Phosphodiesterase</fullName>
    </submittedName>
</protein>
<evidence type="ECO:0000313" key="2">
    <source>
        <dbReference type="Proteomes" id="UP000077355"/>
    </source>
</evidence>
<dbReference type="SUPFAM" id="SSF53649">
    <property type="entry name" value="Alkaline phosphatase-like"/>
    <property type="match status" value="1"/>
</dbReference>
<gene>
    <name evidence="1" type="ORF">PBAT_05800</name>
</gene>
<dbReference type="InterPro" id="IPR017850">
    <property type="entry name" value="Alkaline_phosphatase_core_sf"/>
</dbReference>
<keyword evidence="2" id="KW-1185">Reference proteome</keyword>
<accession>A0A168Q8V8</accession>
<sequence>MRIIHWLIWIVVLLIICSGCYGHEAKSKEEDLLRVKSQAEHPSKKVILILVDSLMYQSIDKGLQQNKLPALKYLIDHGQYYKDLVSSFPTMSVTIDSSLITGTYPDQHRVPGLIWYSAKDKKVINYGTGPMEILKHGVDPVLSNAMIHLNRDHLSAQTLTIYEQLNTVGLKSGSINGLIYRGTVEHTLNIPEWIKGPTSLPGELIVKGPDFLSLGSFSNPLEGIKKMPDSLTKRMGFNNEYAVESVKYLVRNNKLPDFLYVYLPDLDQELHKKGPSVIDGVIKTDKQVQSILNAFGSFKEALDQAIIMIAGDSGMSTILPDSKHPVIDLPQVLHQYAILGPGAEATSATDIALAVNETMAYVYKLNTKDSLKQIADILKEETRIDFISWKEAGWIHVVEAGTAKEFTYKPNGKITDSYGQTWTIGSNPDVLDLHINKDLNTLKYREYPDALKRLYGALNSHEGDFLVVSAKQGYELSGQSSPTHKGGGGHGALHRVESLVPLIISGTTDKPDHTRIVDLKSYILRLLTKPLGKSEKTN</sequence>
<evidence type="ECO:0000313" key="1">
    <source>
        <dbReference type="EMBL" id="OAB47510.1"/>
    </source>
</evidence>
<dbReference type="AlphaFoldDB" id="A0A168Q8V8"/>
<dbReference type="GO" id="GO:0016787">
    <property type="term" value="F:hydrolase activity"/>
    <property type="evidence" value="ECO:0007669"/>
    <property type="project" value="UniProtKB-ARBA"/>
</dbReference>